<proteinExistence type="predicted"/>
<dbReference type="EMBL" id="CP000283">
    <property type="protein sequence ID" value="ABE37899.1"/>
    <property type="molecule type" value="Genomic_DNA"/>
</dbReference>
<organism evidence="1 2">
    <name type="scientific">Rhodopseudomonas palustris (strain BisB5)</name>
    <dbReference type="NCBI Taxonomy" id="316057"/>
    <lineage>
        <taxon>Bacteria</taxon>
        <taxon>Pseudomonadati</taxon>
        <taxon>Pseudomonadota</taxon>
        <taxon>Alphaproteobacteria</taxon>
        <taxon>Hyphomicrobiales</taxon>
        <taxon>Nitrobacteraceae</taxon>
        <taxon>Rhodopseudomonas</taxon>
    </lineage>
</organism>
<dbReference type="KEGG" id="rpd:RPD_0661"/>
<accession>Q13DE0</accession>
<name>Q13DE0_RHOPS</name>
<evidence type="ECO:0000313" key="2">
    <source>
        <dbReference type="Proteomes" id="UP000001818"/>
    </source>
</evidence>
<evidence type="ECO:0000313" key="1">
    <source>
        <dbReference type="EMBL" id="ABE37899.1"/>
    </source>
</evidence>
<protein>
    <submittedName>
        <fullName evidence="1">Uncharacterized protein</fullName>
    </submittedName>
</protein>
<reference evidence="1 2" key="1">
    <citation type="submission" date="2006-03" db="EMBL/GenBank/DDBJ databases">
        <title>Complete sequence of Rhodopseudomonas palustris BisB5.</title>
        <authorList>
            <consortium name="US DOE Joint Genome Institute"/>
            <person name="Copeland A."/>
            <person name="Lucas S."/>
            <person name="Lapidus A."/>
            <person name="Barry K."/>
            <person name="Detter J.C."/>
            <person name="Glavina del Rio T."/>
            <person name="Hammon N."/>
            <person name="Israni S."/>
            <person name="Dalin E."/>
            <person name="Tice H."/>
            <person name="Pitluck S."/>
            <person name="Chain P."/>
            <person name="Malfatti S."/>
            <person name="Shin M."/>
            <person name="Vergez L."/>
            <person name="Schmutz J."/>
            <person name="Larimer F."/>
            <person name="Land M."/>
            <person name="Hauser L."/>
            <person name="Pelletier D.A."/>
            <person name="Kyrpides N."/>
            <person name="Lykidis A."/>
            <person name="Oda Y."/>
            <person name="Harwood C.S."/>
            <person name="Richardson P."/>
        </authorList>
    </citation>
    <scope>NUCLEOTIDE SEQUENCE [LARGE SCALE GENOMIC DNA]</scope>
    <source>
        <strain evidence="1 2">BisB5</strain>
    </source>
</reference>
<sequence>MSIQVSWSFSSKPIAGVCVADRQREEADTEGQHDDVQHEMCSLRLPITDRRANDRCRSQITRPRPIATDGYVPHWAYGFEGRPLSKL</sequence>
<dbReference type="AlphaFoldDB" id="Q13DE0"/>
<dbReference type="Proteomes" id="UP000001818">
    <property type="component" value="Chromosome"/>
</dbReference>
<dbReference type="STRING" id="316057.RPD_0661"/>
<gene>
    <name evidence="1" type="ordered locus">RPD_0661</name>
</gene>
<dbReference type="HOGENOM" id="CLU_2481272_0_0_5"/>